<dbReference type="Proteomes" id="UP000076218">
    <property type="component" value="Unassembled WGS sequence"/>
</dbReference>
<comment type="caution">
    <text evidence="1">The sequence shown here is derived from an EMBL/GenBank/DDBJ whole genome shotgun (WGS) entry which is preliminary data.</text>
</comment>
<dbReference type="InterPro" id="IPR045436">
    <property type="entry name" value="DUF6507"/>
</dbReference>
<proteinExistence type="predicted"/>
<sequence length="113" mass="11692">MSAVVKDVQDAAGALVEAFSSLESAETDVTNGTSDCVEVATAVSALLQREAPRMTTVGNRISACLLGVSTATADYVAADDTMSEDVRAAQTHAVESAGSGDFSWFTERSGVQR</sequence>
<dbReference type="STRING" id="31965.AWH51_00540"/>
<dbReference type="AlphaFoldDB" id="A0A154UXS5"/>
<organism evidence="1 2">
    <name type="scientific">Clavibacter tessellarius</name>
    <dbReference type="NCBI Taxonomy" id="31965"/>
    <lineage>
        <taxon>Bacteria</taxon>
        <taxon>Bacillati</taxon>
        <taxon>Actinomycetota</taxon>
        <taxon>Actinomycetes</taxon>
        <taxon>Micrococcales</taxon>
        <taxon>Microbacteriaceae</taxon>
        <taxon>Clavibacter</taxon>
    </lineage>
</organism>
<gene>
    <name evidence="1" type="ORF">AWH51_00540</name>
</gene>
<evidence type="ECO:0000313" key="1">
    <source>
        <dbReference type="EMBL" id="KZC93891.1"/>
    </source>
</evidence>
<evidence type="ECO:0000313" key="2">
    <source>
        <dbReference type="Proteomes" id="UP000076218"/>
    </source>
</evidence>
<name>A0A154UXS5_9MICO</name>
<dbReference type="Pfam" id="PF20117">
    <property type="entry name" value="DUF6507"/>
    <property type="match status" value="1"/>
</dbReference>
<dbReference type="EMBL" id="LQXA01000053">
    <property type="protein sequence ID" value="KZC93891.1"/>
    <property type="molecule type" value="Genomic_DNA"/>
</dbReference>
<protein>
    <submittedName>
        <fullName evidence="1">Uncharacterized protein</fullName>
    </submittedName>
</protein>
<accession>A0A154UXS5</accession>
<reference evidence="1 2" key="1">
    <citation type="submission" date="2016-01" db="EMBL/GenBank/DDBJ databases">
        <title>Draft genome sequence of Clavibacter michiganensis subsp. tessellarius DOAB 609.</title>
        <authorList>
            <person name="Tambong J.T."/>
        </authorList>
    </citation>
    <scope>NUCLEOTIDE SEQUENCE [LARGE SCALE GENOMIC DNA]</scope>
    <source>
        <strain evidence="1 2">DOAB 609</strain>
    </source>
</reference>